<dbReference type="Proteomes" id="UP000020077">
    <property type="component" value="Unassembled WGS sequence"/>
</dbReference>
<organism evidence="1 2">
    <name type="scientific">Candidatus Accumulibacter phosphatis</name>
    <dbReference type="NCBI Taxonomy" id="327160"/>
    <lineage>
        <taxon>Bacteria</taxon>
        <taxon>Pseudomonadati</taxon>
        <taxon>Pseudomonadota</taxon>
        <taxon>Betaproteobacteria</taxon>
        <taxon>Candidatus Accumulibacter</taxon>
    </lineage>
</organism>
<dbReference type="AlphaFoldDB" id="A0A080LX13"/>
<protein>
    <submittedName>
        <fullName evidence="1">Uncharacterized protein</fullName>
    </submittedName>
</protein>
<evidence type="ECO:0000313" key="1">
    <source>
        <dbReference type="EMBL" id="KFB73367.1"/>
    </source>
</evidence>
<evidence type="ECO:0000313" key="2">
    <source>
        <dbReference type="Proteomes" id="UP000020077"/>
    </source>
</evidence>
<accession>A0A080LX13</accession>
<dbReference type="EMBL" id="JDVG02000232">
    <property type="protein sequence ID" value="KFB73367.1"/>
    <property type="molecule type" value="Genomic_DNA"/>
</dbReference>
<comment type="caution">
    <text evidence="1">The sequence shown here is derived from an EMBL/GenBank/DDBJ whole genome shotgun (WGS) entry which is preliminary data.</text>
</comment>
<name>A0A080LX13_9PROT</name>
<sequence length="653" mass="66828">MAIQTVDPVGVAGRSGDRVIARAAADGSKAGADAGRIPDGVVRKAEALDLAGGRKKLILDGNPIGCAQQDHQVVVGAQGIRDIGSPEIGKLQGIDVTRREITIGDHVGPVATCEDIGIAASFPAQYVLARATGQRIGPSTPIEEVVTGTAQQTVISSQAVEQIVAVAAVEQVRERATAQGVVAVEAVDAVGGILQAGNHVVASRRSVGKQSCTNVVGRPDRRRSGKHDTFDRLRASARRKCVDHGQPVAAADDLEDQIVALATEFEVHRRHLRRKHDHVACARFAAVDDAVAATAVAKAVGIAATTTVELVGTPAAVQAVVVAITMEAVGAIATAEQVLAVATMQRVVAGTAGDLVITRHAIDHIVAGEGVEDIVARRARADVVTIGQPILQVLVDFKDTPMSAVGKTDDVDGCAGVVPEHCQPIVGAAHADDQVVAVAPENEVSRQQFVADRHRIGLAGRAVDVVDVILAAADSPGIGVGTATAAQAVVAGAAIETVADAGATERVVAYRTDEVEAFGEQFGVSQHGAADELETVDRRGSGDPEGIVRIESVDVDGVVGVAADPDPERAQLQLEVVRHDAGTEAQGVEQPGTGGVDLRAAIDDPVAAVAQAVEIGVATTVAMQDVVAATARERRVAGGGGQVVIVLAAEANA</sequence>
<proteinExistence type="predicted"/>
<gene>
    <name evidence="1" type="ORF">AW09_001379</name>
</gene>
<reference evidence="1 2" key="1">
    <citation type="submission" date="2014-02" db="EMBL/GenBank/DDBJ databases">
        <title>Expanding our view of genomic diversity in Candidatus Accumulibacter clades.</title>
        <authorList>
            <person name="Skennerton C.T."/>
            <person name="Barr J.J."/>
            <person name="Slater F.R."/>
            <person name="Bond P.L."/>
            <person name="Tyson G.W."/>
        </authorList>
    </citation>
    <scope>NUCLEOTIDE SEQUENCE [LARGE SCALE GENOMIC DNA]</scope>
    <source>
        <strain evidence="2">BA-91</strain>
    </source>
</reference>